<dbReference type="InterPro" id="IPR001932">
    <property type="entry name" value="PPM-type_phosphatase-like_dom"/>
</dbReference>
<feature type="domain" description="PPM-type phosphatase" evidence="1">
    <location>
        <begin position="1"/>
        <end position="216"/>
    </location>
</feature>
<dbReference type="InterPro" id="IPR036457">
    <property type="entry name" value="PPM-type-like_dom_sf"/>
</dbReference>
<reference evidence="2 3" key="1">
    <citation type="journal article" date="2024" name="Nat. Commun.">
        <title>Phylogenomics reveals the evolutionary origins of lichenization in chlorophyte algae.</title>
        <authorList>
            <person name="Puginier C."/>
            <person name="Libourel C."/>
            <person name="Otte J."/>
            <person name="Skaloud P."/>
            <person name="Haon M."/>
            <person name="Grisel S."/>
            <person name="Petersen M."/>
            <person name="Berrin J.G."/>
            <person name="Delaux P.M."/>
            <person name="Dal Grande F."/>
            <person name="Keller J."/>
        </authorList>
    </citation>
    <scope>NUCLEOTIDE SEQUENCE [LARGE SCALE GENOMIC DNA]</scope>
    <source>
        <strain evidence="2 3">SAG 216-7</strain>
    </source>
</reference>
<dbReference type="CDD" id="cd00143">
    <property type="entry name" value="PP2Cc"/>
    <property type="match status" value="1"/>
</dbReference>
<dbReference type="SUPFAM" id="SSF81606">
    <property type="entry name" value="PP2C-like"/>
    <property type="match status" value="1"/>
</dbReference>
<name>A0ABR2YI90_9CHLO</name>
<gene>
    <name evidence="2" type="ORF">WJX75_007947</name>
</gene>
<evidence type="ECO:0000313" key="3">
    <source>
        <dbReference type="Proteomes" id="UP001491310"/>
    </source>
</evidence>
<dbReference type="Proteomes" id="UP001491310">
    <property type="component" value="Unassembled WGS sequence"/>
</dbReference>
<evidence type="ECO:0000259" key="1">
    <source>
        <dbReference type="PROSITE" id="PS51746"/>
    </source>
</evidence>
<dbReference type="SMART" id="SM00332">
    <property type="entry name" value="PP2Cc"/>
    <property type="match status" value="1"/>
</dbReference>
<dbReference type="PANTHER" id="PTHR13832">
    <property type="entry name" value="PROTEIN PHOSPHATASE 2C"/>
    <property type="match status" value="1"/>
</dbReference>
<sequence length="216" mass="23280">MEDVCVIHDNSVNVATSASEELHKHVLAAGLERSSSAKSRKQAVSEGFQSTDAVLLERCKQNQWQDGATCAAAWILGDTVIVANIGDAKCILGRMPSDGGALKAITLTREHKAIYPPERTRIEKAGGFVSKDGRLGGRVEVSRSFGDPLYKSAGMSAVPDIKVFDITERDRFLLLGCDGFFGVFNPDEAASALLTHVTDGRPVKNACERLINEVAY</sequence>
<dbReference type="EMBL" id="JALJOT010000011">
    <property type="protein sequence ID" value="KAK9905872.1"/>
    <property type="molecule type" value="Genomic_DNA"/>
</dbReference>
<comment type="caution">
    <text evidence="2">The sequence shown here is derived from an EMBL/GenBank/DDBJ whole genome shotgun (WGS) entry which is preliminary data.</text>
</comment>
<dbReference type="PANTHER" id="PTHR13832:SF699">
    <property type="entry name" value="INTEGRIN-LINKED KINASE-ASSOCIATED SERINE_THREONINE PHOSPHATASE 2C"/>
    <property type="match status" value="1"/>
</dbReference>
<proteinExistence type="predicted"/>
<protein>
    <recommendedName>
        <fullName evidence="1">PPM-type phosphatase domain-containing protein</fullName>
    </recommendedName>
</protein>
<evidence type="ECO:0000313" key="2">
    <source>
        <dbReference type="EMBL" id="KAK9905872.1"/>
    </source>
</evidence>
<dbReference type="PROSITE" id="PS51746">
    <property type="entry name" value="PPM_2"/>
    <property type="match status" value="1"/>
</dbReference>
<organism evidence="2 3">
    <name type="scientific">Coccomyxa subellipsoidea</name>
    <dbReference type="NCBI Taxonomy" id="248742"/>
    <lineage>
        <taxon>Eukaryota</taxon>
        <taxon>Viridiplantae</taxon>
        <taxon>Chlorophyta</taxon>
        <taxon>core chlorophytes</taxon>
        <taxon>Trebouxiophyceae</taxon>
        <taxon>Trebouxiophyceae incertae sedis</taxon>
        <taxon>Coccomyxaceae</taxon>
        <taxon>Coccomyxa</taxon>
    </lineage>
</organism>
<dbReference type="Pfam" id="PF00481">
    <property type="entry name" value="PP2C"/>
    <property type="match status" value="1"/>
</dbReference>
<keyword evidence="3" id="KW-1185">Reference proteome</keyword>
<dbReference type="InterPro" id="IPR015655">
    <property type="entry name" value="PP2C"/>
</dbReference>
<dbReference type="Gene3D" id="3.60.40.10">
    <property type="entry name" value="PPM-type phosphatase domain"/>
    <property type="match status" value="1"/>
</dbReference>
<accession>A0ABR2YI90</accession>